<keyword evidence="2" id="KW-0547">Nucleotide-binding</keyword>
<protein>
    <submittedName>
        <fullName evidence="8">Dynamin family protein</fullName>
    </submittedName>
</protein>
<feature type="domain" description="Dynamin N-terminal" evidence="7">
    <location>
        <begin position="652"/>
        <end position="877"/>
    </location>
</feature>
<sequence length="1233" mass="140970">MTDATLMAKHAIQDLKDTYVQLQSDMQTDMTTIPHEVEEGERERLSSVIQRLGQLQDRFADDQQPLNIALCGHFSAGKSTLINGLVGENLLPSSPIPTSANLVRVQYGQTSSSVTLHRRDGSTAHAAIQDLAEACRDGAAIERVDIEVPSPLLKKGLSFLDTPGVDSTDPAHYAATYEAIHLADLVLFVCDYNHVQSETNFQFLKQLESWSKPCLFVVNQIDKHDDRELPFSRFDQSVRSSLQEWDTQAAAIYYVSKQSNAIRNQRNELIEALGQLASERDAMRVSLLAGSVAGMIEQYSEEKKQVLTRLFTRQQDPDYDELAVEQAREERQQLLVEQNKWQGAQHAWFVRNKKELNAILENANIIPAATRELMHAFIESRADGFRAGWLFGKSKTEKEQEVRLTQLTEDMQEQVRIHIDKHVRELWRGIEQETGSSRDWEIDITSDLWFSILQPGAIASSAYTLTFASLASEQIKGLYRRTLLPLLEALSEEIGEQAAQAQSRIEERLHQLQEILRWEDRLDEELVRLEDQRRAWMDPFTVFQENDTLQQLTQIDAPVDHDMALDHAVAPDSSPAAARLPHPGSSRKRMNGTGTETRTKLSKDGATMASLRKMGTEIAAIAGKLEAVQGFEGWMKQLHERAERLTHQSFTVALFGAFSAGKSSFANALLGDRVLPVSPSPTTASVIRIQQTTGQMASLDACIHMKSREQLEQEMFDSLDILGIKENSLERAFEAIAERSRHQLPAKAKMHLSFLQAVRSGWDTQSAFLGQMRKVTYDQYVQYAAEETYSCFVNEIDLYVDCPLTESGIVLVDTPGADSIHARHTGVAFQYMKSADAVLFVTYYHHAFSQADRDFLRQMSQVSHLSELKHLFFVINAADLAQSSEELDEVKTYVYKQLQQCEIQEPKLFALSSRHAIEAWQEGDEEKMKQSGLPDFEADFHPFVLHELPEIMRQSTRDQLHRLNATIASYIEEQTGSKEERIAGIASNRESMQQWMQTYRAREEEGRHRQEEIRDEVQELLYYVRQRAVFRYHDHFHEAFHPSILHQQTVDLKSSLWMCWKDLLRELNTYLQREMQTFELRMEVKLNEALREVQTHVHTEAQKLSVSAPVLELSLNWEGLSNSVKLSDDVIQVKELQRQYKNPKHFFEGSGKETLKQELAPKVEEAIQTWLKDYEQQVIPSLDGQYQSTLTTWLDQYMEHWEHHLNGRLTAIHSAESGHLLREISQSLSTDKR</sequence>
<accession>A0ABW5RD70</accession>
<dbReference type="PANTHER" id="PTHR10465">
    <property type="entry name" value="TRANSMEMBRANE GTPASE FZO1"/>
    <property type="match status" value="1"/>
</dbReference>
<dbReference type="RefSeq" id="WP_379930536.1">
    <property type="nucleotide sequence ID" value="NZ_JBHUMM010000043.1"/>
</dbReference>
<dbReference type="NCBIfam" id="TIGR00231">
    <property type="entry name" value="small_GTP"/>
    <property type="match status" value="1"/>
</dbReference>
<evidence type="ECO:0000313" key="8">
    <source>
        <dbReference type="EMBL" id="MFD2672978.1"/>
    </source>
</evidence>
<keyword evidence="5" id="KW-0472">Membrane</keyword>
<dbReference type="InterPro" id="IPR027417">
    <property type="entry name" value="P-loop_NTPase"/>
</dbReference>
<dbReference type="InterPro" id="IPR027094">
    <property type="entry name" value="Mitofusin_fam"/>
</dbReference>
<keyword evidence="3" id="KW-0378">Hydrolase</keyword>
<dbReference type="Pfam" id="PF00350">
    <property type="entry name" value="Dynamin_N"/>
    <property type="match status" value="2"/>
</dbReference>
<evidence type="ECO:0000256" key="6">
    <source>
        <dbReference type="SAM" id="MobiDB-lite"/>
    </source>
</evidence>
<evidence type="ECO:0000256" key="1">
    <source>
        <dbReference type="ARBA" id="ARBA00004370"/>
    </source>
</evidence>
<dbReference type="Proteomes" id="UP001597497">
    <property type="component" value="Unassembled WGS sequence"/>
</dbReference>
<comment type="subcellular location">
    <subcellularLocation>
        <location evidence="1">Membrane</location>
    </subcellularLocation>
</comment>
<evidence type="ECO:0000256" key="3">
    <source>
        <dbReference type="ARBA" id="ARBA00022801"/>
    </source>
</evidence>
<evidence type="ECO:0000256" key="2">
    <source>
        <dbReference type="ARBA" id="ARBA00022741"/>
    </source>
</evidence>
<evidence type="ECO:0000256" key="4">
    <source>
        <dbReference type="ARBA" id="ARBA00023134"/>
    </source>
</evidence>
<reference evidence="9" key="1">
    <citation type="journal article" date="2019" name="Int. J. Syst. Evol. Microbiol.">
        <title>The Global Catalogue of Microorganisms (GCM) 10K type strain sequencing project: providing services to taxonomists for standard genome sequencing and annotation.</title>
        <authorList>
            <consortium name="The Broad Institute Genomics Platform"/>
            <consortium name="The Broad Institute Genome Sequencing Center for Infectious Disease"/>
            <person name="Wu L."/>
            <person name="Ma J."/>
        </authorList>
    </citation>
    <scope>NUCLEOTIDE SEQUENCE [LARGE SCALE GENOMIC DNA]</scope>
    <source>
        <strain evidence="9">KCTC 33676</strain>
    </source>
</reference>
<feature type="domain" description="Dynamin N-terminal" evidence="7">
    <location>
        <begin position="68"/>
        <end position="220"/>
    </location>
</feature>
<gene>
    <name evidence="8" type="ORF">ACFSUC_15520</name>
</gene>
<feature type="region of interest" description="Disordered" evidence="6">
    <location>
        <begin position="571"/>
        <end position="602"/>
    </location>
</feature>
<dbReference type="InterPro" id="IPR045063">
    <property type="entry name" value="Dynamin_N"/>
</dbReference>
<organism evidence="8 9">
    <name type="scientific">Marinicrinis sediminis</name>
    <dbReference type="NCBI Taxonomy" id="1652465"/>
    <lineage>
        <taxon>Bacteria</taxon>
        <taxon>Bacillati</taxon>
        <taxon>Bacillota</taxon>
        <taxon>Bacilli</taxon>
        <taxon>Bacillales</taxon>
        <taxon>Paenibacillaceae</taxon>
    </lineage>
</organism>
<evidence type="ECO:0000256" key="5">
    <source>
        <dbReference type="ARBA" id="ARBA00023136"/>
    </source>
</evidence>
<dbReference type="SUPFAM" id="SSF52540">
    <property type="entry name" value="P-loop containing nucleoside triphosphate hydrolases"/>
    <property type="match status" value="2"/>
</dbReference>
<dbReference type="InterPro" id="IPR005225">
    <property type="entry name" value="Small_GTP-bd"/>
</dbReference>
<evidence type="ECO:0000313" key="9">
    <source>
        <dbReference type="Proteomes" id="UP001597497"/>
    </source>
</evidence>
<dbReference type="PANTHER" id="PTHR10465:SF0">
    <property type="entry name" value="SARCALUMENIN"/>
    <property type="match status" value="1"/>
</dbReference>
<proteinExistence type="predicted"/>
<name>A0ABW5RD70_9BACL</name>
<dbReference type="EMBL" id="JBHUMM010000043">
    <property type="protein sequence ID" value="MFD2672978.1"/>
    <property type="molecule type" value="Genomic_DNA"/>
</dbReference>
<evidence type="ECO:0000259" key="7">
    <source>
        <dbReference type="Pfam" id="PF00350"/>
    </source>
</evidence>
<comment type="caution">
    <text evidence="8">The sequence shown here is derived from an EMBL/GenBank/DDBJ whole genome shotgun (WGS) entry which is preliminary data.</text>
</comment>
<dbReference type="CDD" id="cd09912">
    <property type="entry name" value="DLP_2"/>
    <property type="match status" value="2"/>
</dbReference>
<keyword evidence="4" id="KW-0342">GTP-binding</keyword>
<keyword evidence="9" id="KW-1185">Reference proteome</keyword>
<dbReference type="Gene3D" id="3.40.50.300">
    <property type="entry name" value="P-loop containing nucleotide triphosphate hydrolases"/>
    <property type="match status" value="2"/>
</dbReference>